<dbReference type="SUPFAM" id="SSF53474">
    <property type="entry name" value="alpha/beta-Hydrolases"/>
    <property type="match status" value="1"/>
</dbReference>
<keyword evidence="4" id="KW-1185">Reference proteome</keyword>
<evidence type="ECO:0000256" key="1">
    <source>
        <dbReference type="ARBA" id="ARBA00006499"/>
    </source>
</evidence>
<evidence type="ECO:0000313" key="4">
    <source>
        <dbReference type="Proteomes" id="UP000738349"/>
    </source>
</evidence>
<feature type="domain" description="Phospholipase/carboxylesterase/thioesterase" evidence="2">
    <location>
        <begin position="32"/>
        <end position="275"/>
    </location>
</feature>
<evidence type="ECO:0000313" key="3">
    <source>
        <dbReference type="EMBL" id="KAH7140835.1"/>
    </source>
</evidence>
<dbReference type="GO" id="GO:0008474">
    <property type="term" value="F:palmitoyl-(protein) hydrolase activity"/>
    <property type="evidence" value="ECO:0007669"/>
    <property type="project" value="TreeGrafter"/>
</dbReference>
<dbReference type="Pfam" id="PF02230">
    <property type="entry name" value="Abhydrolase_2"/>
    <property type="match status" value="1"/>
</dbReference>
<dbReference type="InterPro" id="IPR003140">
    <property type="entry name" value="PLipase/COase/thioEstase"/>
</dbReference>
<dbReference type="EMBL" id="JAGMUV010000011">
    <property type="protein sequence ID" value="KAH7140835.1"/>
    <property type="molecule type" value="Genomic_DNA"/>
</dbReference>
<organism evidence="3 4">
    <name type="scientific">Dactylonectria macrodidyma</name>
    <dbReference type="NCBI Taxonomy" id="307937"/>
    <lineage>
        <taxon>Eukaryota</taxon>
        <taxon>Fungi</taxon>
        <taxon>Dikarya</taxon>
        <taxon>Ascomycota</taxon>
        <taxon>Pezizomycotina</taxon>
        <taxon>Sordariomycetes</taxon>
        <taxon>Hypocreomycetidae</taxon>
        <taxon>Hypocreales</taxon>
        <taxon>Nectriaceae</taxon>
        <taxon>Dactylonectria</taxon>
    </lineage>
</organism>
<dbReference type="InterPro" id="IPR029058">
    <property type="entry name" value="AB_hydrolase_fold"/>
</dbReference>
<sequence length="295" mass="31922">MSSSPSPSTPTVTPVYHGDITAGIMDIVNTDFTVPPSLPHTHTVVFLHGRGDQPRNFASSLLRSRDSQGHSLFEAFPSIRWVFPAPAAARPNERQCQWFDVYSVVDFADHEDVQTPGLRVSVGLTRNVLEREAAALDGRWDRIVLAGISQGAATGVHTLLNLSIPSPPGQEAIPQGLAAFLSFSARLPFSGRSLADTRAVLALDDVPAHNDLLRNTPMLLEHCIDDGLVPVTNGRALRDSLSAFGANVTWREYPDGGHWFNSPTGMEEAVVFLEKALGITRAAAAAKPRWTCQAQ</sequence>
<proteinExistence type="inferred from homology"/>
<dbReference type="GO" id="GO:0005737">
    <property type="term" value="C:cytoplasm"/>
    <property type="evidence" value="ECO:0007669"/>
    <property type="project" value="TreeGrafter"/>
</dbReference>
<dbReference type="OrthoDB" id="2418081at2759"/>
<dbReference type="PANTHER" id="PTHR10655">
    <property type="entry name" value="LYSOPHOSPHOLIPASE-RELATED"/>
    <property type="match status" value="1"/>
</dbReference>
<dbReference type="InterPro" id="IPR050565">
    <property type="entry name" value="LYPA1-2/EST-like"/>
</dbReference>
<comment type="caution">
    <text evidence="3">The sequence shown here is derived from an EMBL/GenBank/DDBJ whole genome shotgun (WGS) entry which is preliminary data.</text>
</comment>
<dbReference type="PANTHER" id="PTHR10655:SF63">
    <property type="entry name" value="PHOSPHOLIPASE_CARBOXYLESTERASE_THIOESTERASE DOMAIN-CONTAINING PROTEIN"/>
    <property type="match status" value="1"/>
</dbReference>
<name>A0A9P9EMH6_9HYPO</name>
<comment type="similarity">
    <text evidence="1">Belongs to the AB hydrolase superfamily. AB hydrolase 2 family.</text>
</comment>
<dbReference type="GO" id="GO:0052689">
    <property type="term" value="F:carboxylic ester hydrolase activity"/>
    <property type="evidence" value="ECO:0007669"/>
    <property type="project" value="TreeGrafter"/>
</dbReference>
<protein>
    <submittedName>
        <fullName evidence="3">Acyl-protein thioesterase</fullName>
    </submittedName>
</protein>
<evidence type="ECO:0000259" key="2">
    <source>
        <dbReference type="Pfam" id="PF02230"/>
    </source>
</evidence>
<dbReference type="AlphaFoldDB" id="A0A9P9EMH6"/>
<dbReference type="Proteomes" id="UP000738349">
    <property type="component" value="Unassembled WGS sequence"/>
</dbReference>
<gene>
    <name evidence="3" type="ORF">EDB81DRAFT_798964</name>
</gene>
<reference evidence="3" key="1">
    <citation type="journal article" date="2021" name="Nat. Commun.">
        <title>Genetic determinants of endophytism in the Arabidopsis root mycobiome.</title>
        <authorList>
            <person name="Mesny F."/>
            <person name="Miyauchi S."/>
            <person name="Thiergart T."/>
            <person name="Pickel B."/>
            <person name="Atanasova L."/>
            <person name="Karlsson M."/>
            <person name="Huettel B."/>
            <person name="Barry K.W."/>
            <person name="Haridas S."/>
            <person name="Chen C."/>
            <person name="Bauer D."/>
            <person name="Andreopoulos W."/>
            <person name="Pangilinan J."/>
            <person name="LaButti K."/>
            <person name="Riley R."/>
            <person name="Lipzen A."/>
            <person name="Clum A."/>
            <person name="Drula E."/>
            <person name="Henrissat B."/>
            <person name="Kohler A."/>
            <person name="Grigoriev I.V."/>
            <person name="Martin F.M."/>
            <person name="Hacquard S."/>
        </authorList>
    </citation>
    <scope>NUCLEOTIDE SEQUENCE</scope>
    <source>
        <strain evidence="3">MPI-CAGE-AT-0147</strain>
    </source>
</reference>
<dbReference type="Gene3D" id="3.40.50.1820">
    <property type="entry name" value="alpha/beta hydrolase"/>
    <property type="match status" value="1"/>
</dbReference>
<accession>A0A9P9EMH6</accession>